<protein>
    <submittedName>
        <fullName evidence="1">Uncharacterized protein</fullName>
    </submittedName>
</protein>
<dbReference type="KEGG" id="sgp:SpiGrapes_2718"/>
<reference evidence="1 2" key="1">
    <citation type="submission" date="2011-11" db="EMBL/GenBank/DDBJ databases">
        <title>Complete sequence of Spirochaeta sp. grapes.</title>
        <authorList>
            <consortium name="US DOE Joint Genome Institute"/>
            <person name="Lucas S."/>
            <person name="Han J."/>
            <person name="Lapidus A."/>
            <person name="Cheng J.-F."/>
            <person name="Goodwin L."/>
            <person name="Pitluck S."/>
            <person name="Peters L."/>
            <person name="Ovchinnikova G."/>
            <person name="Munk A.C."/>
            <person name="Detter J.C."/>
            <person name="Han C."/>
            <person name="Tapia R."/>
            <person name="Land M."/>
            <person name="Hauser L."/>
            <person name="Kyrpides N."/>
            <person name="Ivanova N."/>
            <person name="Pagani I."/>
            <person name="Ritalahtilisa K."/>
            <person name="Loeffler F."/>
            <person name="Woyke T."/>
        </authorList>
    </citation>
    <scope>NUCLEOTIDE SEQUENCE [LARGE SCALE GENOMIC DNA]</scope>
    <source>
        <strain evidence="2">ATCC BAA-1885 / DSM 22778 / Grapes</strain>
    </source>
</reference>
<proteinExistence type="predicted"/>
<accession>G8QVV1</accession>
<dbReference type="PROSITE" id="PS51257">
    <property type="entry name" value="PROKAR_LIPOPROTEIN"/>
    <property type="match status" value="1"/>
</dbReference>
<keyword evidence="2" id="KW-1185">Reference proteome</keyword>
<dbReference type="Proteomes" id="UP000005632">
    <property type="component" value="Chromosome"/>
</dbReference>
<gene>
    <name evidence="1" type="ordered locus">SpiGrapes_2718</name>
</gene>
<dbReference type="EMBL" id="CP003155">
    <property type="protein sequence ID" value="AEV30475.1"/>
    <property type="molecule type" value="Genomic_DNA"/>
</dbReference>
<evidence type="ECO:0000313" key="1">
    <source>
        <dbReference type="EMBL" id="AEV30475.1"/>
    </source>
</evidence>
<dbReference type="HOGENOM" id="CLU_1833934_0_0_12"/>
<evidence type="ECO:0000313" key="2">
    <source>
        <dbReference type="Proteomes" id="UP000005632"/>
    </source>
</evidence>
<dbReference type="RefSeq" id="WP_014271315.1">
    <property type="nucleotide sequence ID" value="NC_016633.1"/>
</dbReference>
<name>G8QVV1_SPHPG</name>
<organism evidence="1 2">
    <name type="scientific">Sphaerochaeta pleomorpha (strain ATCC BAA-1885 / DSM 22778 / Grapes)</name>
    <dbReference type="NCBI Taxonomy" id="158190"/>
    <lineage>
        <taxon>Bacteria</taxon>
        <taxon>Pseudomonadati</taxon>
        <taxon>Spirochaetota</taxon>
        <taxon>Spirochaetia</taxon>
        <taxon>Spirochaetales</taxon>
        <taxon>Sphaerochaetaceae</taxon>
        <taxon>Sphaerochaeta</taxon>
    </lineage>
</organism>
<sequence>MKHRIYEGLLVLACCLLLVSVFSGCNDNPRCKALVIINESDNAIEDVGIRQYVSKPKLDEPFSGDEVTIAAGASKTFYLAPYSADSVILSFYDGVEVSEGGIEFTYEYLVNGKNETITALYTGTEITLSGSNAKKVGHFI</sequence>
<dbReference type="AlphaFoldDB" id="G8QVV1"/>